<comment type="function">
    <text evidence="8">Component of the general transcription and DNA repair factor IIH (TFIIH) core complex which is involved in general and transcription-coupled nucleotide excision repair (NER) of damaged DNA.</text>
</comment>
<dbReference type="Pfam" id="PF18307">
    <property type="entry name" value="Tfb2_C"/>
    <property type="match status" value="1"/>
</dbReference>
<keyword evidence="5 8" id="KW-0804">Transcription</keyword>
<dbReference type="GO" id="GO:0001671">
    <property type="term" value="F:ATPase activator activity"/>
    <property type="evidence" value="ECO:0007669"/>
    <property type="project" value="InterPro"/>
</dbReference>
<dbReference type="GO" id="GO:0005675">
    <property type="term" value="C:transcription factor TFIIH holo complex"/>
    <property type="evidence" value="ECO:0007669"/>
    <property type="project" value="TreeGrafter"/>
</dbReference>
<proteinExistence type="inferred from homology"/>
<evidence type="ECO:0000313" key="11">
    <source>
        <dbReference type="EMBL" id="CAK0785758.1"/>
    </source>
</evidence>
<dbReference type="GO" id="GO:0003690">
    <property type="term" value="F:double-stranded DNA binding"/>
    <property type="evidence" value="ECO:0007669"/>
    <property type="project" value="TreeGrafter"/>
</dbReference>
<dbReference type="Gene3D" id="3.30.70.2610">
    <property type="match status" value="1"/>
</dbReference>
<dbReference type="PANTHER" id="PTHR13152">
    <property type="entry name" value="TFIIH, POLYPEPTIDE 4"/>
    <property type="match status" value="1"/>
</dbReference>
<evidence type="ECO:0000256" key="9">
    <source>
        <dbReference type="SAM" id="MobiDB-lite"/>
    </source>
</evidence>
<dbReference type="GO" id="GO:0006289">
    <property type="term" value="P:nucleotide-excision repair"/>
    <property type="evidence" value="ECO:0007669"/>
    <property type="project" value="InterPro"/>
</dbReference>
<protein>
    <recommendedName>
        <fullName evidence="8">RNA polymerase II transcription factor B subunit 2</fullName>
    </recommendedName>
</protein>
<reference evidence="11 12" key="1">
    <citation type="submission" date="2023-10" db="EMBL/GenBank/DDBJ databases">
        <authorList>
            <person name="Maclean D."/>
            <person name="Macfadyen A."/>
        </authorList>
    </citation>
    <scope>NUCLEOTIDE SEQUENCE [LARGE SCALE GENOMIC DNA]</scope>
</reference>
<comment type="similarity">
    <text evidence="2 8">Belongs to the TFB2 family.</text>
</comment>
<keyword evidence="6 8" id="KW-0234">DNA repair</keyword>
<dbReference type="Pfam" id="PF03849">
    <property type="entry name" value="Tfb2"/>
    <property type="match status" value="1"/>
</dbReference>
<dbReference type="AlphaFoldDB" id="A0AAV1IIJ1"/>
<evidence type="ECO:0000256" key="3">
    <source>
        <dbReference type="ARBA" id="ARBA00022763"/>
    </source>
</evidence>
<keyword evidence="12" id="KW-1185">Reference proteome</keyword>
<sequence>MDFVSWLEALPAATVGKLYGSQWACQAVLRSLPPLAKQYVVRMLFVEIPIPSRLIQLWATSAAASKHLAALERLKRLQLLVASTLEDKEQGFSLHPVFQQQLQGAVTSRAGAADDAAERPDASDMPSRQQLSSYAQEQWETMLLYLVGSVERLPAGSPLLKGNRLPVDSILEGAGLMTGQKKDRKISEAGYQFLLLDTYSQLWRLLREYIASGEEVSGAPLGAILNFLLQLGFREVGSAFRLESLSRVERTIASDIVQLGLLMPFMSGGSVWVAPTRLALALAGGGAGHAQQDAGEGFIVVETNYRVYAYTASQLQTAILRLFTRCECILPNLFVGVLTRESTVGALACGLSADQIVGYLRQHAHPHVASRSPVVPEVVADQVRLWQADTQRVRNDRAVLYDDFPSKDVFGKSCARARELGAWLWEDAKAGNGRLAVLESGHDKMREYIRSIK</sequence>
<dbReference type="PANTHER" id="PTHR13152:SF0">
    <property type="entry name" value="GENERAL TRANSCRIPTION FACTOR IIH SUBUNIT 4"/>
    <property type="match status" value="1"/>
</dbReference>
<evidence type="ECO:0000256" key="4">
    <source>
        <dbReference type="ARBA" id="ARBA00023015"/>
    </source>
</evidence>
<evidence type="ECO:0000256" key="6">
    <source>
        <dbReference type="ARBA" id="ARBA00023204"/>
    </source>
</evidence>
<evidence type="ECO:0000256" key="2">
    <source>
        <dbReference type="ARBA" id="ARBA00007132"/>
    </source>
</evidence>
<feature type="domain" description="Transcription factor Tfb2 C-terminal" evidence="10">
    <location>
        <begin position="381"/>
        <end position="450"/>
    </location>
</feature>
<organism evidence="11 12">
    <name type="scientific">Coccomyxa viridis</name>
    <dbReference type="NCBI Taxonomy" id="1274662"/>
    <lineage>
        <taxon>Eukaryota</taxon>
        <taxon>Viridiplantae</taxon>
        <taxon>Chlorophyta</taxon>
        <taxon>core chlorophytes</taxon>
        <taxon>Trebouxiophyceae</taxon>
        <taxon>Trebouxiophyceae incertae sedis</taxon>
        <taxon>Coccomyxaceae</taxon>
        <taxon>Coccomyxa</taxon>
    </lineage>
</organism>
<evidence type="ECO:0000256" key="5">
    <source>
        <dbReference type="ARBA" id="ARBA00023163"/>
    </source>
</evidence>
<keyword evidence="3 8" id="KW-0227">DNA damage</keyword>
<evidence type="ECO:0000256" key="1">
    <source>
        <dbReference type="ARBA" id="ARBA00004123"/>
    </source>
</evidence>
<dbReference type="Proteomes" id="UP001314263">
    <property type="component" value="Unassembled WGS sequence"/>
</dbReference>
<evidence type="ECO:0000259" key="10">
    <source>
        <dbReference type="Pfam" id="PF18307"/>
    </source>
</evidence>
<gene>
    <name evidence="11" type="ORF">CVIRNUC_008969</name>
</gene>
<name>A0AAV1IIJ1_9CHLO</name>
<keyword evidence="4 8" id="KW-0805">Transcription regulation</keyword>
<dbReference type="InterPro" id="IPR040662">
    <property type="entry name" value="Tfb2_C"/>
</dbReference>
<feature type="region of interest" description="Disordered" evidence="9">
    <location>
        <begin position="109"/>
        <end position="130"/>
    </location>
</feature>
<evidence type="ECO:0000313" key="12">
    <source>
        <dbReference type="Proteomes" id="UP001314263"/>
    </source>
</evidence>
<comment type="caution">
    <text evidence="11">The sequence shown here is derived from an EMBL/GenBank/DDBJ whole genome shotgun (WGS) entry which is preliminary data.</text>
</comment>
<keyword evidence="7 8" id="KW-0539">Nucleus</keyword>
<dbReference type="GO" id="GO:0000439">
    <property type="term" value="C:transcription factor TFIIH core complex"/>
    <property type="evidence" value="ECO:0007669"/>
    <property type="project" value="InterPro"/>
</dbReference>
<evidence type="ECO:0000256" key="8">
    <source>
        <dbReference type="RuleBase" id="RU364024"/>
    </source>
</evidence>
<dbReference type="InterPro" id="IPR004598">
    <property type="entry name" value="TFIIH_p52/Tfb2"/>
</dbReference>
<accession>A0AAV1IIJ1</accession>
<evidence type="ECO:0000256" key="7">
    <source>
        <dbReference type="ARBA" id="ARBA00023242"/>
    </source>
</evidence>
<dbReference type="NCBIfam" id="TIGR00625">
    <property type="entry name" value="tfb2"/>
    <property type="match status" value="1"/>
</dbReference>
<dbReference type="EMBL" id="CAUYUE010000013">
    <property type="protein sequence ID" value="CAK0785758.1"/>
    <property type="molecule type" value="Genomic_DNA"/>
</dbReference>
<comment type="subcellular location">
    <subcellularLocation>
        <location evidence="1 8">Nucleus</location>
    </subcellularLocation>
</comment>